<dbReference type="AlphaFoldDB" id="A0A9P8P118"/>
<reference evidence="1" key="1">
    <citation type="journal article" date="2021" name="Open Biol.">
        <title>Shared evolutionary footprints suggest mitochondrial oxidative damage underlies multiple complex I losses in fungi.</title>
        <authorList>
            <person name="Schikora-Tamarit M.A."/>
            <person name="Marcet-Houben M."/>
            <person name="Nosek J."/>
            <person name="Gabaldon T."/>
        </authorList>
    </citation>
    <scope>NUCLEOTIDE SEQUENCE</scope>
    <source>
        <strain evidence="1">NCAIM Y.01608</strain>
    </source>
</reference>
<reference evidence="1" key="2">
    <citation type="submission" date="2021-01" db="EMBL/GenBank/DDBJ databases">
        <authorList>
            <person name="Schikora-Tamarit M.A."/>
        </authorList>
    </citation>
    <scope>NUCLEOTIDE SEQUENCE</scope>
    <source>
        <strain evidence="1">NCAIM Y.01608</strain>
    </source>
</reference>
<comment type="caution">
    <text evidence="1">The sequence shown here is derived from an EMBL/GenBank/DDBJ whole genome shotgun (WGS) entry which is preliminary data.</text>
</comment>
<sequence length="317" mass="35360">MSTSTGVFIAMTPSLLINSGEFDTTCDLRHNFFEKRSQLSKNFLNPSFDSLMDVAVAYSMAPVSKNGKNESCKTSVQTVRFLNEESASPPMMALATLPIPDCNGCRCWVWDSVWSGGLDDGHDSRWINRNGMQTVLLINRGVGVWFSERWVFWHVNVVQSLEGWSSGVDLDDDLVGAAQHLRRGTDSWTWHDSAILGDGSCLDDGVIQKIIGFVHGVVTVSEVLREHGQMFVEKLGSVGVDRSGDRFTDLVRRTSQNHVILSPLRFFWTGRGTHEQVEGQFALQTVLFNVIHKSLRNDLRGSHSSEARPSEILTVLE</sequence>
<dbReference type="EMBL" id="JAEUBD010001266">
    <property type="protein sequence ID" value="KAH3662996.1"/>
    <property type="molecule type" value="Genomic_DNA"/>
</dbReference>
<evidence type="ECO:0000313" key="2">
    <source>
        <dbReference type="Proteomes" id="UP000788993"/>
    </source>
</evidence>
<keyword evidence="2" id="KW-1185">Reference proteome</keyword>
<accession>A0A9P8P118</accession>
<dbReference type="Proteomes" id="UP000788993">
    <property type="component" value="Unassembled WGS sequence"/>
</dbReference>
<name>A0A9P8P118_9ASCO</name>
<protein>
    <submittedName>
        <fullName evidence="1">Uncharacterized protein</fullName>
    </submittedName>
</protein>
<evidence type="ECO:0000313" key="1">
    <source>
        <dbReference type="EMBL" id="KAH3662996.1"/>
    </source>
</evidence>
<gene>
    <name evidence="1" type="ORF">OGATHE_004572</name>
</gene>
<proteinExistence type="predicted"/>
<organism evidence="1 2">
    <name type="scientific">Ogataea polymorpha</name>
    <dbReference type="NCBI Taxonomy" id="460523"/>
    <lineage>
        <taxon>Eukaryota</taxon>
        <taxon>Fungi</taxon>
        <taxon>Dikarya</taxon>
        <taxon>Ascomycota</taxon>
        <taxon>Saccharomycotina</taxon>
        <taxon>Pichiomycetes</taxon>
        <taxon>Pichiales</taxon>
        <taxon>Pichiaceae</taxon>
        <taxon>Ogataea</taxon>
    </lineage>
</organism>